<name>A0ABP8IVX1_9BACT</name>
<dbReference type="Gene3D" id="3.40.710.10">
    <property type="entry name" value="DD-peptidase/beta-lactamase superfamily"/>
    <property type="match status" value="1"/>
</dbReference>
<comment type="caution">
    <text evidence="3">The sequence shown here is derived from an EMBL/GenBank/DDBJ whole genome shotgun (WGS) entry which is preliminary data.</text>
</comment>
<protein>
    <recommendedName>
        <fullName evidence="2">Beta-lactamase class A catalytic domain-containing protein</fullName>
    </recommendedName>
</protein>
<evidence type="ECO:0000313" key="3">
    <source>
        <dbReference type="EMBL" id="GAA4374679.1"/>
    </source>
</evidence>
<reference evidence="4" key="1">
    <citation type="journal article" date="2019" name="Int. J. Syst. Evol. Microbiol.">
        <title>The Global Catalogue of Microorganisms (GCM) 10K type strain sequencing project: providing services to taxonomists for standard genome sequencing and annotation.</title>
        <authorList>
            <consortium name="The Broad Institute Genomics Platform"/>
            <consortium name="The Broad Institute Genome Sequencing Center for Infectious Disease"/>
            <person name="Wu L."/>
            <person name="Ma J."/>
        </authorList>
    </citation>
    <scope>NUCLEOTIDE SEQUENCE [LARGE SCALE GENOMIC DNA]</scope>
    <source>
        <strain evidence="4">JCM 17924</strain>
    </source>
</reference>
<evidence type="ECO:0000313" key="4">
    <source>
        <dbReference type="Proteomes" id="UP001500454"/>
    </source>
</evidence>
<evidence type="ECO:0000256" key="1">
    <source>
        <dbReference type="SAM" id="SignalP"/>
    </source>
</evidence>
<feature type="chain" id="PRO_5045038706" description="Beta-lactamase class A catalytic domain-containing protein" evidence="1">
    <location>
        <begin position="21"/>
        <end position="434"/>
    </location>
</feature>
<dbReference type="Pfam" id="PF13354">
    <property type="entry name" value="Beta-lactamase2"/>
    <property type="match status" value="1"/>
</dbReference>
<feature type="domain" description="Beta-lactamase class A catalytic" evidence="2">
    <location>
        <begin position="73"/>
        <end position="371"/>
    </location>
</feature>
<dbReference type="SUPFAM" id="SSF56601">
    <property type="entry name" value="beta-lactamase/transpeptidase-like"/>
    <property type="match status" value="1"/>
</dbReference>
<dbReference type="InterPro" id="IPR012338">
    <property type="entry name" value="Beta-lactam/transpept-like"/>
</dbReference>
<gene>
    <name evidence="3" type="ORF">GCM10023186_06350</name>
</gene>
<sequence length="434" mass="48881">MNRFFVLLLLGLNLPLTVQGQFGNPLKQLLRRDTSAVVRRVLADAAGHRVQILYTQIQRDAQGRPSFKSYAYRLKPNEYFYPASTVKLPVAALALELINGGRPPQTWPKGYAPPTRETPLQIDSAYAGQTTVRTDSTAFGNKPTIGQYIRKVLLVSDNDAFNRLYEFIGYNNLQALLGRRQLGSTRIVHRLSVGDKAPASGQTNPFVFFLDSAGHSVPYRLSAQFKTDHLWPSPLTLKGIDVGNAYFENDKLVQKPMNFGVKNFFPLNEQQQVLRALLFPEFVPANQRFELLPADYAFLRKYLSLPPRLSQFPKYNPQDYPDNYAKFLLAGGPPAPLPEGVRVYNKIGQAYGFLIDNACIVDSVRGVEFMLSAVVYTNADGVLNDDKYEYDSVGFPFLCRLGQLVYEYELRRTSPARTQQINGYWSAKNEQAAP</sequence>
<accession>A0ABP8IVX1</accession>
<keyword evidence="4" id="KW-1185">Reference proteome</keyword>
<dbReference type="InterPro" id="IPR045155">
    <property type="entry name" value="Beta-lactam_cat"/>
</dbReference>
<dbReference type="EMBL" id="BAABHA010000002">
    <property type="protein sequence ID" value="GAA4374679.1"/>
    <property type="molecule type" value="Genomic_DNA"/>
</dbReference>
<evidence type="ECO:0000259" key="2">
    <source>
        <dbReference type="Pfam" id="PF13354"/>
    </source>
</evidence>
<dbReference type="Proteomes" id="UP001500454">
    <property type="component" value="Unassembled WGS sequence"/>
</dbReference>
<organism evidence="3 4">
    <name type="scientific">Hymenobacter koreensis</name>
    <dbReference type="NCBI Taxonomy" id="1084523"/>
    <lineage>
        <taxon>Bacteria</taxon>
        <taxon>Pseudomonadati</taxon>
        <taxon>Bacteroidota</taxon>
        <taxon>Cytophagia</taxon>
        <taxon>Cytophagales</taxon>
        <taxon>Hymenobacteraceae</taxon>
        <taxon>Hymenobacter</taxon>
    </lineage>
</organism>
<keyword evidence="1" id="KW-0732">Signal</keyword>
<feature type="signal peptide" evidence="1">
    <location>
        <begin position="1"/>
        <end position="20"/>
    </location>
</feature>
<proteinExistence type="predicted"/>